<accession>A0A1G1WCW5</accession>
<name>A0A1G1WCW5_9BACT</name>
<dbReference type="STRING" id="1802596.A2Z11_03870"/>
<protein>
    <submittedName>
        <fullName evidence="1">Uncharacterized protein</fullName>
    </submittedName>
</protein>
<reference evidence="1 2" key="1">
    <citation type="journal article" date="2016" name="Nat. Commun.">
        <title>Thousands of microbial genomes shed light on interconnected biogeochemical processes in an aquifer system.</title>
        <authorList>
            <person name="Anantharaman K."/>
            <person name="Brown C.T."/>
            <person name="Hug L.A."/>
            <person name="Sharon I."/>
            <person name="Castelle C.J."/>
            <person name="Probst A.J."/>
            <person name="Thomas B.C."/>
            <person name="Singh A."/>
            <person name="Wilkins M.J."/>
            <person name="Karaoz U."/>
            <person name="Brodie E.L."/>
            <person name="Williams K.H."/>
            <person name="Hubbard S.S."/>
            <person name="Banfield J.F."/>
        </authorList>
    </citation>
    <scope>NUCLEOTIDE SEQUENCE [LARGE SCALE GENOMIC DNA]</scope>
</reference>
<dbReference type="AlphaFoldDB" id="A0A1G1WCW5"/>
<evidence type="ECO:0000313" key="1">
    <source>
        <dbReference type="EMBL" id="OGY25535.1"/>
    </source>
</evidence>
<organism evidence="1 2">
    <name type="scientific">Candidatus Woykebacteria bacterium RBG_16_43_9</name>
    <dbReference type="NCBI Taxonomy" id="1802596"/>
    <lineage>
        <taxon>Bacteria</taxon>
        <taxon>Candidatus Woykeibacteriota</taxon>
    </lineage>
</organism>
<evidence type="ECO:0000313" key="2">
    <source>
        <dbReference type="Proteomes" id="UP000176389"/>
    </source>
</evidence>
<dbReference type="Proteomes" id="UP000176389">
    <property type="component" value="Unassembled WGS sequence"/>
</dbReference>
<proteinExistence type="predicted"/>
<comment type="caution">
    <text evidence="1">The sequence shown here is derived from an EMBL/GenBank/DDBJ whole genome shotgun (WGS) entry which is preliminary data.</text>
</comment>
<sequence length="143" mass="16206">MCREEDVVSWFKKEMKIMERDQFRGFIGVLDNGTGKTFKARINQPVDGRCHKIGLNWAECNGCGGCGIEAEVAIRPIANGPEIHVIILQEEGTADYTLLPWINLEEGFYPVSQPVNFFQRQEKVESVWNIEVQTGFDGRARVS</sequence>
<gene>
    <name evidence="1" type="ORF">A2Z11_03870</name>
</gene>
<dbReference type="EMBL" id="MHCS01000045">
    <property type="protein sequence ID" value="OGY25535.1"/>
    <property type="molecule type" value="Genomic_DNA"/>
</dbReference>